<dbReference type="EMBL" id="CP122959">
    <property type="protein sequence ID" value="WGI18287.1"/>
    <property type="molecule type" value="Genomic_DNA"/>
</dbReference>
<dbReference type="Proteomes" id="UP001179858">
    <property type="component" value="Chromosome"/>
</dbReference>
<evidence type="ECO:0000313" key="2">
    <source>
        <dbReference type="EMBL" id="WGI18287.1"/>
    </source>
</evidence>
<dbReference type="AlphaFoldDB" id="A0AAF0K360"/>
<protein>
    <recommendedName>
        <fullName evidence="4">FtsX-like permease family protein</fullName>
    </recommendedName>
</protein>
<name>A0AAF0K360_LATSK</name>
<feature type="transmembrane region" description="Helical" evidence="1">
    <location>
        <begin position="377"/>
        <end position="404"/>
    </location>
</feature>
<evidence type="ECO:0000256" key="1">
    <source>
        <dbReference type="SAM" id="Phobius"/>
    </source>
</evidence>
<evidence type="ECO:0008006" key="4">
    <source>
        <dbReference type="Google" id="ProtNLM"/>
    </source>
</evidence>
<feature type="transmembrane region" description="Helical" evidence="1">
    <location>
        <begin position="16"/>
        <end position="37"/>
    </location>
</feature>
<feature type="transmembrane region" description="Helical" evidence="1">
    <location>
        <begin position="331"/>
        <end position="356"/>
    </location>
</feature>
<proteinExistence type="predicted"/>
<sequence length="457" mass="50087">MWTISWLQLKHSWRQWLATIPVFVTVGLILGFCLTGIVNVAESQQVDLYGQNTPLPIFIMPIVFGGITMLIVIKGIVNQLLDQFKADYRMLAILGATVNALAAILGIQIGIVSGVSALLGGVIALPLTRFCYVWLQQIVGPQMLLNMSIHFSFMALLLTVILASLIAGSGGFWHARHQLKDGNKHPSHRRRIVCRIKMIVLLMVVIGLIIKLAMQIMTLTYVGQSEKVIVGLGNSVGNLNLVLFLLLILITLTGQTVLKLASRGLYWLGARTLFLNLAAHDIDYAVKKYLPLYTPVTIIAVLITGMSAIMWNIPAYTNTTSANNERLVNFILTIGLYLGAPLLIVLANVLATMLVAKEDNDQQMRQLQLLGLTQQQLLLTQQLNVVILVGVGLVASLLAGGLVWGLTIHVGRTILHQAPISMSALLAGPFLMASSMFCLLTIVNVFRVYHGNWLTKE</sequence>
<organism evidence="2 3">
    <name type="scientific">Latilactobacillus sakei</name>
    <name type="common">Lactobacillus sakei</name>
    <dbReference type="NCBI Taxonomy" id="1599"/>
    <lineage>
        <taxon>Bacteria</taxon>
        <taxon>Bacillati</taxon>
        <taxon>Bacillota</taxon>
        <taxon>Bacilli</taxon>
        <taxon>Lactobacillales</taxon>
        <taxon>Lactobacillaceae</taxon>
        <taxon>Latilactobacillus</taxon>
    </lineage>
</organism>
<feature type="transmembrane region" description="Helical" evidence="1">
    <location>
        <begin position="424"/>
        <end position="446"/>
    </location>
</feature>
<feature type="transmembrane region" description="Helical" evidence="1">
    <location>
        <begin position="57"/>
        <end position="77"/>
    </location>
</feature>
<reference evidence="2" key="1">
    <citation type="submission" date="2023-04" db="EMBL/GenBank/DDBJ databases">
        <title>Novel strain of Lactilactobacillus sakei and use thereof.</title>
        <authorList>
            <person name="Kim S.Y."/>
        </authorList>
    </citation>
    <scope>NUCLEOTIDE SEQUENCE</scope>
    <source>
        <strain evidence="2">HUP1</strain>
    </source>
</reference>
<accession>A0AAF0K360</accession>
<keyword evidence="1" id="KW-0812">Transmembrane</keyword>
<keyword evidence="1" id="KW-1133">Transmembrane helix</keyword>
<dbReference type="RefSeq" id="WP_280102528.1">
    <property type="nucleotide sequence ID" value="NZ_CP122959.1"/>
</dbReference>
<feature type="transmembrane region" description="Helical" evidence="1">
    <location>
        <begin position="196"/>
        <end position="221"/>
    </location>
</feature>
<gene>
    <name evidence="2" type="ORF">QBD03_05885</name>
</gene>
<feature type="transmembrane region" description="Helical" evidence="1">
    <location>
        <begin position="98"/>
        <end position="127"/>
    </location>
</feature>
<evidence type="ECO:0000313" key="3">
    <source>
        <dbReference type="Proteomes" id="UP001179858"/>
    </source>
</evidence>
<keyword evidence="1" id="KW-0472">Membrane</keyword>
<feature type="transmembrane region" description="Helical" evidence="1">
    <location>
        <begin position="292"/>
        <end position="311"/>
    </location>
</feature>
<feature type="transmembrane region" description="Helical" evidence="1">
    <location>
        <begin position="147"/>
        <end position="175"/>
    </location>
</feature>